<accession>A0ABT4VKT7</accession>
<evidence type="ECO:0000259" key="1">
    <source>
        <dbReference type="Pfam" id="PF03358"/>
    </source>
</evidence>
<proteinExistence type="predicted"/>
<dbReference type="PANTHER" id="PTHR30543">
    <property type="entry name" value="CHROMATE REDUCTASE"/>
    <property type="match status" value="1"/>
</dbReference>
<name>A0ABT4VKT7_9HYPH</name>
<keyword evidence="3" id="KW-1185">Reference proteome</keyword>
<dbReference type="RefSeq" id="WP_271088897.1">
    <property type="nucleotide sequence ID" value="NZ_JAPJZH010000004.1"/>
</dbReference>
<dbReference type="Proteomes" id="UP001148313">
    <property type="component" value="Unassembled WGS sequence"/>
</dbReference>
<dbReference type="InterPro" id="IPR029039">
    <property type="entry name" value="Flavoprotein-like_sf"/>
</dbReference>
<reference evidence="2" key="1">
    <citation type="submission" date="2022-11" db="EMBL/GenBank/DDBJ databases">
        <title>Hoeflea poritis sp. nov., isolated from scleractinian coral Porites lutea.</title>
        <authorList>
            <person name="Zhang G."/>
            <person name="Wei Q."/>
            <person name="Cai L."/>
        </authorList>
    </citation>
    <scope>NUCLEOTIDE SEQUENCE</scope>
    <source>
        <strain evidence="2">E7-10</strain>
    </source>
</reference>
<organism evidence="2 3">
    <name type="scientific">Hoeflea poritis</name>
    <dbReference type="NCBI Taxonomy" id="2993659"/>
    <lineage>
        <taxon>Bacteria</taxon>
        <taxon>Pseudomonadati</taxon>
        <taxon>Pseudomonadota</taxon>
        <taxon>Alphaproteobacteria</taxon>
        <taxon>Hyphomicrobiales</taxon>
        <taxon>Rhizobiaceae</taxon>
        <taxon>Hoeflea</taxon>
    </lineage>
</organism>
<comment type="caution">
    <text evidence="2">The sequence shown here is derived from an EMBL/GenBank/DDBJ whole genome shotgun (WGS) entry which is preliminary data.</text>
</comment>
<sequence>MIPRILVFAGSVKSASINAKLADAAQLTLAQLGADVTRISLLDYPMPLVDEDLKAREGIPMGAMNLGRLISANDGIFIASPEYNSSVPPLLKNVIDWVSLISEDDGRPLKPWNGRYVALGAASKGKLGGIRNLYHLRSVMMAVGTQVLTEQCAVGGAGSAFDEDGRIVDERASGMLDKTCRSLFDHCKRHGRVD</sequence>
<evidence type="ECO:0000313" key="2">
    <source>
        <dbReference type="EMBL" id="MDA4845291.1"/>
    </source>
</evidence>
<dbReference type="Pfam" id="PF03358">
    <property type="entry name" value="FMN_red"/>
    <property type="match status" value="1"/>
</dbReference>
<dbReference type="SUPFAM" id="SSF52218">
    <property type="entry name" value="Flavoproteins"/>
    <property type="match status" value="1"/>
</dbReference>
<evidence type="ECO:0000313" key="3">
    <source>
        <dbReference type="Proteomes" id="UP001148313"/>
    </source>
</evidence>
<feature type="domain" description="NADPH-dependent FMN reductase-like" evidence="1">
    <location>
        <begin position="3"/>
        <end position="156"/>
    </location>
</feature>
<dbReference type="InterPro" id="IPR050712">
    <property type="entry name" value="NAD(P)H-dep_reductase"/>
</dbReference>
<dbReference type="PANTHER" id="PTHR30543:SF21">
    <property type="entry name" value="NAD(P)H-DEPENDENT FMN REDUCTASE LOT6"/>
    <property type="match status" value="1"/>
</dbReference>
<gene>
    <name evidence="2" type="ORF">OOZ53_08020</name>
</gene>
<dbReference type="InterPro" id="IPR005025">
    <property type="entry name" value="FMN_Rdtase-like_dom"/>
</dbReference>
<dbReference type="EMBL" id="JAPJZH010000004">
    <property type="protein sequence ID" value="MDA4845291.1"/>
    <property type="molecule type" value="Genomic_DNA"/>
</dbReference>
<protein>
    <submittedName>
        <fullName evidence="2">NAD(P)H-dependent oxidoreductase</fullName>
    </submittedName>
</protein>
<dbReference type="Gene3D" id="3.40.50.360">
    <property type="match status" value="1"/>
</dbReference>